<dbReference type="InterPro" id="IPR016177">
    <property type="entry name" value="DNA-bd_dom_sf"/>
</dbReference>
<reference evidence="1 2" key="2">
    <citation type="journal article" date="2021" name="Genomics">
        <title>High-quality reference genome for Clonorchis sinensis.</title>
        <authorList>
            <person name="Young N.D."/>
            <person name="Stroehlein A.J."/>
            <person name="Kinkar L."/>
            <person name="Wang T."/>
            <person name="Sohn W.M."/>
            <person name="Chang B.C.H."/>
            <person name="Kaur P."/>
            <person name="Weisz D."/>
            <person name="Dudchenko O."/>
            <person name="Aiden E.L."/>
            <person name="Korhonen P.K."/>
            <person name="Gasser R.B."/>
        </authorList>
    </citation>
    <scope>NUCLEOTIDE SEQUENCE [LARGE SCALE GENOMIC DNA]</scope>
    <source>
        <strain evidence="1">Cs-k2</strain>
    </source>
</reference>
<evidence type="ECO:0000313" key="2">
    <source>
        <dbReference type="Proteomes" id="UP000286415"/>
    </source>
</evidence>
<dbReference type="SUPFAM" id="SSF54171">
    <property type="entry name" value="DNA-binding domain"/>
    <property type="match status" value="1"/>
</dbReference>
<accession>A0A8T1MR93</accession>
<comment type="caution">
    <text evidence="1">The sequence shown here is derived from an EMBL/GenBank/DDBJ whole genome shotgun (WGS) entry which is preliminary data.</text>
</comment>
<gene>
    <name evidence="1" type="ORF">CSKR_106574</name>
</gene>
<organism evidence="1 2">
    <name type="scientific">Clonorchis sinensis</name>
    <name type="common">Chinese liver fluke</name>
    <dbReference type="NCBI Taxonomy" id="79923"/>
    <lineage>
        <taxon>Eukaryota</taxon>
        <taxon>Metazoa</taxon>
        <taxon>Spiralia</taxon>
        <taxon>Lophotrochozoa</taxon>
        <taxon>Platyhelminthes</taxon>
        <taxon>Trematoda</taxon>
        <taxon>Digenea</taxon>
        <taxon>Opisthorchiida</taxon>
        <taxon>Opisthorchiata</taxon>
        <taxon>Opisthorchiidae</taxon>
        <taxon>Clonorchis</taxon>
    </lineage>
</organism>
<dbReference type="Proteomes" id="UP000286415">
    <property type="component" value="Unassembled WGS sequence"/>
</dbReference>
<reference evidence="1 2" key="1">
    <citation type="journal article" date="2018" name="Biotechnol. Adv.">
        <title>Improved genomic resources and new bioinformatic workflow for the carcinogenic parasite Clonorchis sinensis: Biotechnological implications.</title>
        <authorList>
            <person name="Wang D."/>
            <person name="Korhonen P.K."/>
            <person name="Gasser R.B."/>
            <person name="Young N.D."/>
        </authorList>
    </citation>
    <scope>NUCLEOTIDE SEQUENCE [LARGE SCALE GENOMIC DNA]</scope>
    <source>
        <strain evidence="1">Cs-k2</strain>
    </source>
</reference>
<dbReference type="OrthoDB" id="6256617at2759"/>
<keyword evidence="2" id="KW-1185">Reference proteome</keyword>
<dbReference type="GO" id="GO:0003677">
    <property type="term" value="F:DNA binding"/>
    <property type="evidence" value="ECO:0007669"/>
    <property type="project" value="InterPro"/>
</dbReference>
<name>A0A8T1MR93_CLOSI</name>
<protein>
    <submittedName>
        <fullName evidence="1">Uncharacterized protein</fullName>
    </submittedName>
</protein>
<dbReference type="EMBL" id="NIRI02000042">
    <property type="protein sequence ID" value="KAG5451291.1"/>
    <property type="molecule type" value="Genomic_DNA"/>
</dbReference>
<evidence type="ECO:0000313" key="1">
    <source>
        <dbReference type="EMBL" id="KAG5451291.1"/>
    </source>
</evidence>
<proteinExistence type="predicted"/>
<sequence>MIPGYFPFLSLSGDPTAFPLHSSVLHSALLQGTAGVQQPLSSAQLLQHALLQDSFRGLGASVFTPLLCSPQLGCSATVGNVGILGGPLQPTPVNSATGVAPLLLYPALNAASLPGNSTEDPSKGTDSHTIVRAPVIYKNATTNPDGDGSQSGSDALKSSEQSPPDRIVASYAAAAHAAALVNHQPVSKAAENFLSVTSTARPRHSKRSRIQTSSVTNRLGVFESASPSTTVPVSANCVEAKTGISTLQSGVTTSGDSERRAGWSRILDRKTGTVEYISPEGSHLRTREEVILYLRAKYPGFDNSNRYDDLATNFVFEPIADAPMPTDSFPAFTQVLSSNQSINTSTSPAQMTETATCSPYNQSSAISDQSGVKLTGSACRISFNPNRSIEEDFCLTKRRRVLSSVVQEEQDKSVTKADSHAQPVEHDQLPPKLLPGSLPEADAPASGTVDPLPSSTEPSSKKTENCDVNTIHSSSPAITKTDSSEASIISTVMAPCVLNANVITEDRLTNSENSAADCLSSSQKPIVSGTSAFYEHTGFSSPSTSGQRNIDTVAKVNTETVTTGLLHSPLSSSSFSVLPSVVPYSDRCSAPNSEAGPATPSQVTQITNAVQSSFSVPGSTNQTIALNQLIATARLAQVQQQQQQQQQQLLAAIASLSADTVSNHSLPAAHLVNSPSQLNPLLLSNASQCNASWNTGSWMDLVSSTTANPSSSLQQQLMAAAAIQQQQQQQAALSILLQKQQQALSTVQPQLLSPVSQVQAYLAAVQRQFFPTT</sequence>